<organism evidence="2 3">
    <name type="scientific">Catenovulum adriaticum</name>
    <dbReference type="NCBI Taxonomy" id="2984846"/>
    <lineage>
        <taxon>Bacteria</taxon>
        <taxon>Pseudomonadati</taxon>
        <taxon>Pseudomonadota</taxon>
        <taxon>Gammaproteobacteria</taxon>
        <taxon>Alteromonadales</taxon>
        <taxon>Alteromonadaceae</taxon>
        <taxon>Catenovulum</taxon>
    </lineage>
</organism>
<evidence type="ECO:0000313" key="3">
    <source>
        <dbReference type="Proteomes" id="UP001163726"/>
    </source>
</evidence>
<sequence length="284" mass="31653">MLNLGLRAHDFGQGTPEEIAESLAQYKSAKCIQLALAKSFPFIEEKAGQLSPGFANYVRDAFAAQDINIAVLGCYINPIHPDPAVKEQSLLRFEEHLRFARDFGCAIVGTETGSKNPDCIYHPESQTEASFLELVDAVKRLSKVAEKYGSIVGIEGVAHHHTIHNYEKMVRMLDMVDSPNVQVIYDPVNFFPPDQTTEQHKFMDEAFERFGDRIVAIHAKDYIIKNGIKWGDLPSGSGNMDHQHLFKLLKDKKPGIQIILEATGHAKADEVLAFLQSEYQAALG</sequence>
<keyword evidence="2" id="KW-0614">Plasmid</keyword>
<dbReference type="SUPFAM" id="SSF51658">
    <property type="entry name" value="Xylose isomerase-like"/>
    <property type="match status" value="1"/>
</dbReference>
<dbReference type="InterPro" id="IPR013022">
    <property type="entry name" value="Xyl_isomerase-like_TIM-brl"/>
</dbReference>
<name>A0ABY7AS64_9ALTE</name>
<dbReference type="InterPro" id="IPR036237">
    <property type="entry name" value="Xyl_isomerase-like_sf"/>
</dbReference>
<dbReference type="EMBL" id="CP109967">
    <property type="protein sequence ID" value="WAJ72165.1"/>
    <property type="molecule type" value="Genomic_DNA"/>
</dbReference>
<protein>
    <submittedName>
        <fullName evidence="2">Sugar phosphate isomerase/epimerase</fullName>
    </submittedName>
</protein>
<dbReference type="Gene3D" id="3.20.20.150">
    <property type="entry name" value="Divalent-metal-dependent TIM barrel enzymes"/>
    <property type="match status" value="1"/>
</dbReference>
<evidence type="ECO:0000259" key="1">
    <source>
        <dbReference type="Pfam" id="PF01261"/>
    </source>
</evidence>
<dbReference type="Pfam" id="PF01261">
    <property type="entry name" value="AP_endonuc_2"/>
    <property type="match status" value="1"/>
</dbReference>
<dbReference type="PANTHER" id="PTHR12110">
    <property type="entry name" value="HYDROXYPYRUVATE ISOMERASE"/>
    <property type="match status" value="1"/>
</dbReference>
<dbReference type="PANTHER" id="PTHR12110:SF21">
    <property type="entry name" value="XYLOSE ISOMERASE-LIKE TIM BARREL DOMAIN-CONTAINING PROTEIN"/>
    <property type="match status" value="1"/>
</dbReference>
<gene>
    <name evidence="2" type="ORF">OLW01_17965</name>
</gene>
<keyword evidence="3" id="KW-1185">Reference proteome</keyword>
<geneLocation type="plasmid" evidence="2 3">
    <name>pCadTS8_2</name>
</geneLocation>
<dbReference type="Proteomes" id="UP001163726">
    <property type="component" value="Plasmid pCadTS8_2"/>
</dbReference>
<accession>A0ABY7AS64</accession>
<reference evidence="2" key="1">
    <citation type="submission" date="2022-10" db="EMBL/GenBank/DDBJ databases">
        <title>Catenovulum adriacola sp. nov. isolated in the Harbour of Susak.</title>
        <authorList>
            <person name="Schoch T."/>
            <person name="Reich S.J."/>
            <person name="Stoeferle S."/>
            <person name="Flaiz M."/>
            <person name="Kazda M."/>
            <person name="Riedel C.U."/>
            <person name="Duerre P."/>
        </authorList>
    </citation>
    <scope>NUCLEOTIDE SEQUENCE</scope>
    <source>
        <strain evidence="2">TS8</strain>
        <plasmid evidence="2">pCadTS8_2</plasmid>
    </source>
</reference>
<dbReference type="InterPro" id="IPR050312">
    <property type="entry name" value="IolE/XylAMocC-like"/>
</dbReference>
<dbReference type="RefSeq" id="WP_268076880.1">
    <property type="nucleotide sequence ID" value="NZ_CP109967.1"/>
</dbReference>
<proteinExistence type="predicted"/>
<evidence type="ECO:0000313" key="2">
    <source>
        <dbReference type="EMBL" id="WAJ72165.1"/>
    </source>
</evidence>
<keyword evidence="2" id="KW-0413">Isomerase</keyword>
<feature type="domain" description="Xylose isomerase-like TIM barrel" evidence="1">
    <location>
        <begin position="32"/>
        <end position="276"/>
    </location>
</feature>
<dbReference type="GO" id="GO:0016853">
    <property type="term" value="F:isomerase activity"/>
    <property type="evidence" value="ECO:0007669"/>
    <property type="project" value="UniProtKB-KW"/>
</dbReference>